<evidence type="ECO:0000313" key="1">
    <source>
        <dbReference type="EMBL" id="MFD2638364.1"/>
    </source>
</evidence>
<protein>
    <submittedName>
        <fullName evidence="1">Uncharacterized protein</fullName>
    </submittedName>
</protein>
<reference evidence="2" key="1">
    <citation type="journal article" date="2019" name="Int. J. Syst. Evol. Microbiol.">
        <title>The Global Catalogue of Microorganisms (GCM) 10K type strain sequencing project: providing services to taxonomists for standard genome sequencing and annotation.</title>
        <authorList>
            <consortium name="The Broad Institute Genomics Platform"/>
            <consortium name="The Broad Institute Genome Sequencing Center for Infectious Disease"/>
            <person name="Wu L."/>
            <person name="Ma J."/>
        </authorList>
    </citation>
    <scope>NUCLEOTIDE SEQUENCE [LARGE SCALE GENOMIC DNA]</scope>
    <source>
        <strain evidence="2">TISTR 1571</strain>
    </source>
</reference>
<proteinExistence type="predicted"/>
<dbReference type="EMBL" id="JBHUMZ010000016">
    <property type="protein sequence ID" value="MFD2638364.1"/>
    <property type="molecule type" value="Genomic_DNA"/>
</dbReference>
<evidence type="ECO:0000313" key="2">
    <source>
        <dbReference type="Proteomes" id="UP001597452"/>
    </source>
</evidence>
<sequence length="71" mass="8944">MYKYYYFYDFKDRYDRHEVHDEDCFRLPNKENRTYIGIFKNCEDAIQQAKRDYPHRKFDGCYHCSRECHNG</sequence>
<organism evidence="1 2">
    <name type="scientific">Piscibacillus salipiscarius</name>
    <dbReference type="NCBI Taxonomy" id="299480"/>
    <lineage>
        <taxon>Bacteria</taxon>
        <taxon>Bacillati</taxon>
        <taxon>Bacillota</taxon>
        <taxon>Bacilli</taxon>
        <taxon>Bacillales</taxon>
        <taxon>Bacillaceae</taxon>
        <taxon>Piscibacillus</taxon>
    </lineage>
</organism>
<dbReference type="RefSeq" id="WP_054751414.1">
    <property type="nucleotide sequence ID" value="NZ_JBHUMZ010000016.1"/>
</dbReference>
<keyword evidence="2" id="KW-1185">Reference proteome</keyword>
<dbReference type="Proteomes" id="UP001597452">
    <property type="component" value="Unassembled WGS sequence"/>
</dbReference>
<gene>
    <name evidence="1" type="ORF">ACFSW4_05765</name>
</gene>
<comment type="caution">
    <text evidence="1">The sequence shown here is derived from an EMBL/GenBank/DDBJ whole genome shotgun (WGS) entry which is preliminary data.</text>
</comment>
<name>A0ABW5Q8R5_9BACI</name>
<accession>A0ABW5Q8R5</accession>